<evidence type="ECO:0000256" key="1">
    <source>
        <dbReference type="ARBA" id="ARBA00004606"/>
    </source>
</evidence>
<keyword evidence="3" id="KW-0328">Glycosyltransferase</keyword>
<keyword evidence="13" id="KW-1185">Reference proteome</keyword>
<feature type="transmembrane region" description="Helical" evidence="11">
    <location>
        <begin position="12"/>
        <end position="30"/>
    </location>
</feature>
<keyword evidence="7 11" id="KW-1133">Transmembrane helix</keyword>
<dbReference type="PANTHER" id="PTHR19297:SF185">
    <property type="entry name" value="BETA-1,3-GALACTOSYL-O-GLYCOSYL-GLYCOPROTEIN BETA-1,6-N-ACETYLGLUCOSAMINYLTRANSFERASE 3"/>
    <property type="match status" value="1"/>
</dbReference>
<keyword evidence="9" id="KW-0325">Glycoprotein</keyword>
<comment type="caution">
    <text evidence="12">The sequence shown here is derived from an EMBL/GenBank/DDBJ whole genome shotgun (WGS) entry which is preliminary data.</text>
</comment>
<dbReference type="Pfam" id="PF02485">
    <property type="entry name" value="Branch"/>
    <property type="match status" value="1"/>
</dbReference>
<reference evidence="12 13" key="1">
    <citation type="submission" date="2024-02" db="EMBL/GenBank/DDBJ databases">
        <title>Chromosome-scale genome assembly of the rough periwinkle Littorina saxatilis.</title>
        <authorList>
            <person name="De Jode A."/>
            <person name="Faria R."/>
            <person name="Formenti G."/>
            <person name="Sims Y."/>
            <person name="Smith T.P."/>
            <person name="Tracey A."/>
            <person name="Wood J.M.D."/>
            <person name="Zagrodzka Z.B."/>
            <person name="Johannesson K."/>
            <person name="Butlin R.K."/>
            <person name="Leder E.H."/>
        </authorList>
    </citation>
    <scope>NUCLEOTIDE SEQUENCE [LARGE SCALE GENOMIC DNA]</scope>
    <source>
        <strain evidence="12">Snail1</strain>
        <tissue evidence="12">Muscle</tissue>
    </source>
</reference>
<dbReference type="PANTHER" id="PTHR19297">
    <property type="entry name" value="GLYCOSYLTRANSFERASE 14 FAMILY MEMBER"/>
    <property type="match status" value="1"/>
</dbReference>
<keyword evidence="8 11" id="KW-0472">Membrane</keyword>
<evidence type="ECO:0008006" key="14">
    <source>
        <dbReference type="Google" id="ProtNLM"/>
    </source>
</evidence>
<sequence>MKRAHLHGTTGYLLLTAATIIVLVGLVVWSSRTQDSMVYSVLPVSPQHDVSGLRELQSSVDETRRLHSLILNAKGRRPPKLKDPICTVLVQAHGNSSFAVKNAEMLHSKNSVLNTRSIIKDDNDGINSAKGTKIRHQNSGVRHLNSSVHHQNSSAIKNNMMDQRQPRSMRTVLTLTENCTRYVLEAGFLFARVSEEELSFPLAFSIIAYKDLEQVERLLRAVYRPHNVYCLHADRKSDADFQSGLRLIVGCLPNVFMADVSVEVKWGAVSVLEPELECMRRLLAHRAKWRYFINLTGQEFPLKTNRELVQILTALRGANDITGTHHPIFHFRWKNSKPVPYNLTISKGDVHVLASREYVDYVINSRVAHELLKWLQYSFIPDESFFSTLNHNPQLGVPGSYLGPIEGVDKHTIRSYKIWDYNQPHPCAGKFVRNICQLGVGDLPRLTSSPFLVANKFRYDYQPLAYDCLEKWYFDKVRQENLGLAEPINVSLYENSDIVKLRYTGPVLIWE</sequence>
<evidence type="ECO:0000256" key="4">
    <source>
        <dbReference type="ARBA" id="ARBA00022679"/>
    </source>
</evidence>
<evidence type="ECO:0000256" key="11">
    <source>
        <dbReference type="SAM" id="Phobius"/>
    </source>
</evidence>
<proteinExistence type="inferred from homology"/>
<evidence type="ECO:0000256" key="2">
    <source>
        <dbReference type="ARBA" id="ARBA00004922"/>
    </source>
</evidence>
<evidence type="ECO:0000256" key="10">
    <source>
        <dbReference type="ARBA" id="ARBA00038150"/>
    </source>
</evidence>
<keyword evidence="5 11" id="KW-0812">Transmembrane</keyword>
<evidence type="ECO:0000313" key="12">
    <source>
        <dbReference type="EMBL" id="KAK7116067.1"/>
    </source>
</evidence>
<comment type="subcellular location">
    <subcellularLocation>
        <location evidence="1">Membrane</location>
        <topology evidence="1">Single-pass type II membrane protein</topology>
    </subcellularLocation>
</comment>
<evidence type="ECO:0000256" key="5">
    <source>
        <dbReference type="ARBA" id="ARBA00022692"/>
    </source>
</evidence>
<evidence type="ECO:0000313" key="13">
    <source>
        <dbReference type="Proteomes" id="UP001374579"/>
    </source>
</evidence>
<dbReference type="EMBL" id="JBAMIC010000001">
    <property type="protein sequence ID" value="KAK7116067.1"/>
    <property type="molecule type" value="Genomic_DNA"/>
</dbReference>
<accession>A0AAN9C2B9</accession>
<comment type="pathway">
    <text evidence="2">Protein modification; protein glycosylation.</text>
</comment>
<comment type="similarity">
    <text evidence="10">Belongs to the glycosyltransferase 14 family.</text>
</comment>
<name>A0AAN9C2B9_9CAEN</name>
<organism evidence="12 13">
    <name type="scientific">Littorina saxatilis</name>
    <dbReference type="NCBI Taxonomy" id="31220"/>
    <lineage>
        <taxon>Eukaryota</taxon>
        <taxon>Metazoa</taxon>
        <taxon>Spiralia</taxon>
        <taxon>Lophotrochozoa</taxon>
        <taxon>Mollusca</taxon>
        <taxon>Gastropoda</taxon>
        <taxon>Caenogastropoda</taxon>
        <taxon>Littorinimorpha</taxon>
        <taxon>Littorinoidea</taxon>
        <taxon>Littorinidae</taxon>
        <taxon>Littorina</taxon>
    </lineage>
</organism>
<dbReference type="GO" id="GO:0008375">
    <property type="term" value="F:acetylglucosaminyltransferase activity"/>
    <property type="evidence" value="ECO:0007669"/>
    <property type="project" value="TreeGrafter"/>
</dbReference>
<gene>
    <name evidence="12" type="ORF">V1264_001817</name>
</gene>
<protein>
    <recommendedName>
        <fullName evidence="14">Beta-1,3-galactosyl-O-glycosyl-glycoprotein beta-1,6-N-acetylglucosaminyltransferase</fullName>
    </recommendedName>
</protein>
<evidence type="ECO:0000256" key="8">
    <source>
        <dbReference type="ARBA" id="ARBA00023136"/>
    </source>
</evidence>
<evidence type="ECO:0000256" key="9">
    <source>
        <dbReference type="ARBA" id="ARBA00023180"/>
    </source>
</evidence>
<dbReference type="AlphaFoldDB" id="A0AAN9C2B9"/>
<dbReference type="InterPro" id="IPR003406">
    <property type="entry name" value="Glyco_trans_14"/>
</dbReference>
<keyword evidence="6" id="KW-0735">Signal-anchor</keyword>
<keyword evidence="4" id="KW-0808">Transferase</keyword>
<evidence type="ECO:0000256" key="3">
    <source>
        <dbReference type="ARBA" id="ARBA00022676"/>
    </source>
</evidence>
<dbReference type="Proteomes" id="UP001374579">
    <property type="component" value="Unassembled WGS sequence"/>
</dbReference>
<evidence type="ECO:0000256" key="6">
    <source>
        <dbReference type="ARBA" id="ARBA00022968"/>
    </source>
</evidence>
<evidence type="ECO:0000256" key="7">
    <source>
        <dbReference type="ARBA" id="ARBA00022989"/>
    </source>
</evidence>
<dbReference type="GO" id="GO:0016020">
    <property type="term" value="C:membrane"/>
    <property type="evidence" value="ECO:0007669"/>
    <property type="project" value="UniProtKB-SubCell"/>
</dbReference>